<dbReference type="STRING" id="579405.Dd703_1430"/>
<dbReference type="CDD" id="cd08953">
    <property type="entry name" value="KR_2_SDR_x"/>
    <property type="match status" value="1"/>
</dbReference>
<dbReference type="InterPro" id="IPR029058">
    <property type="entry name" value="AB_hydrolase_fold"/>
</dbReference>
<accession>C6C2W7</accession>
<feature type="domain" description="Ketosynthase family 3 (KS3)" evidence="16">
    <location>
        <begin position="3184"/>
        <end position="3609"/>
    </location>
</feature>
<keyword evidence="7" id="KW-0963">Cytoplasm</keyword>
<keyword evidence="19" id="KW-1185">Reference proteome</keyword>
<feature type="region of interest" description="Disordered" evidence="14">
    <location>
        <begin position="648"/>
        <end position="685"/>
    </location>
</feature>
<dbReference type="SUPFAM" id="SSF53474">
    <property type="entry name" value="alpha/beta-Hydrolases"/>
    <property type="match status" value="1"/>
</dbReference>
<feature type="compositionally biased region" description="Basic and acidic residues" evidence="14">
    <location>
        <begin position="4300"/>
        <end position="4311"/>
    </location>
</feature>
<dbReference type="FunFam" id="3.40.47.10:FF:000019">
    <property type="entry name" value="Polyketide synthase type I"/>
    <property type="match status" value="1"/>
</dbReference>
<dbReference type="RefSeq" id="WP_012765049.1">
    <property type="nucleotide sequence ID" value="NC_012880.1"/>
</dbReference>
<dbReference type="InterPro" id="IPR023213">
    <property type="entry name" value="CAT-like_dom_sf"/>
</dbReference>
<dbReference type="InterPro" id="IPR009081">
    <property type="entry name" value="PP-bd_ACP"/>
</dbReference>
<feature type="domain" description="Ketosynthase family 3 (KS3)" evidence="16">
    <location>
        <begin position="4313"/>
        <end position="4731"/>
    </location>
</feature>
<feature type="region of interest" description="Disordered" evidence="14">
    <location>
        <begin position="3148"/>
        <end position="3169"/>
    </location>
</feature>
<dbReference type="eggNOG" id="COG2226">
    <property type="taxonomic scope" value="Bacteria"/>
</dbReference>
<dbReference type="InterPro" id="IPR042104">
    <property type="entry name" value="PKS_dehydratase_sf"/>
</dbReference>
<gene>
    <name evidence="18" type="ordered locus">Dd703_1430</name>
</gene>
<dbReference type="Gene3D" id="3.30.559.10">
    <property type="entry name" value="Chloramphenicol acetyltransferase-like domain"/>
    <property type="match status" value="1"/>
</dbReference>
<feature type="region of interest" description="Disordered" evidence="14">
    <location>
        <begin position="5042"/>
        <end position="5061"/>
    </location>
</feature>
<dbReference type="InterPro" id="IPR036291">
    <property type="entry name" value="NAD(P)-bd_dom_sf"/>
</dbReference>
<dbReference type="GO" id="GO:0031177">
    <property type="term" value="F:phosphopantetheine binding"/>
    <property type="evidence" value="ECO:0007669"/>
    <property type="project" value="InterPro"/>
</dbReference>
<keyword evidence="11" id="KW-0511">Multifunctional enzyme</keyword>
<dbReference type="InterPro" id="IPR006162">
    <property type="entry name" value="Ppantetheine_attach_site"/>
</dbReference>
<dbReference type="InterPro" id="IPR049552">
    <property type="entry name" value="PKS_DH_N"/>
</dbReference>
<dbReference type="Pfam" id="PF00975">
    <property type="entry name" value="Thioesterase"/>
    <property type="match status" value="1"/>
</dbReference>
<evidence type="ECO:0000256" key="3">
    <source>
        <dbReference type="ARBA" id="ARBA00004792"/>
    </source>
</evidence>
<feature type="domain" description="Carrier" evidence="15">
    <location>
        <begin position="4959"/>
        <end position="5038"/>
    </location>
</feature>
<protein>
    <submittedName>
        <fullName evidence="18">KR domain protein</fullName>
    </submittedName>
</protein>
<feature type="domain" description="Carrier" evidence="15">
    <location>
        <begin position="1673"/>
        <end position="1750"/>
    </location>
</feature>
<proteinExistence type="inferred from homology"/>
<dbReference type="GO" id="GO:0004312">
    <property type="term" value="F:fatty acid synthase activity"/>
    <property type="evidence" value="ECO:0007669"/>
    <property type="project" value="TreeGrafter"/>
</dbReference>
<feature type="domain" description="Carrier" evidence="15">
    <location>
        <begin position="3020"/>
        <end position="3097"/>
    </location>
</feature>
<dbReference type="HOGENOM" id="CLU_000022_8_0_6"/>
<dbReference type="Pfam" id="PF00109">
    <property type="entry name" value="ketoacyl-synt"/>
    <property type="match status" value="4"/>
</dbReference>
<feature type="active site" description="Proton acceptor; for dehydratase activity" evidence="13">
    <location>
        <position position="1363"/>
    </location>
</feature>
<evidence type="ECO:0000256" key="2">
    <source>
        <dbReference type="ARBA" id="ARBA00004496"/>
    </source>
</evidence>
<evidence type="ECO:0000256" key="4">
    <source>
        <dbReference type="ARBA" id="ARBA00005194"/>
    </source>
</evidence>
<comment type="pathway">
    <text evidence="4">Lipid metabolism; fatty acid biosynthesis.</text>
</comment>
<dbReference type="PANTHER" id="PTHR43775">
    <property type="entry name" value="FATTY ACID SYNTHASE"/>
    <property type="match status" value="1"/>
</dbReference>
<feature type="domain" description="Carrier" evidence="15">
    <location>
        <begin position="567"/>
        <end position="641"/>
    </location>
</feature>
<dbReference type="SUPFAM" id="SSF53335">
    <property type="entry name" value="S-adenosyl-L-methionine-dependent methyltransferases"/>
    <property type="match status" value="1"/>
</dbReference>
<feature type="region of interest" description="Disordered" evidence="14">
    <location>
        <begin position="4934"/>
        <end position="4958"/>
    </location>
</feature>
<dbReference type="PROSITE" id="PS00606">
    <property type="entry name" value="KS3_1"/>
    <property type="match status" value="3"/>
</dbReference>
<evidence type="ECO:0000256" key="10">
    <source>
        <dbReference type="ARBA" id="ARBA00022737"/>
    </source>
</evidence>
<dbReference type="InterPro" id="IPR054514">
    <property type="entry name" value="RhiE-like_linker"/>
</dbReference>
<feature type="compositionally biased region" description="Low complexity" evidence="14">
    <location>
        <begin position="2446"/>
        <end position="2462"/>
    </location>
</feature>
<comment type="subcellular location">
    <subcellularLocation>
        <location evidence="2">Cytoplasm</location>
    </subcellularLocation>
</comment>
<dbReference type="GO" id="GO:0009403">
    <property type="term" value="P:toxin biosynthetic process"/>
    <property type="evidence" value="ECO:0007669"/>
    <property type="project" value="UniProtKB-ARBA"/>
</dbReference>
<feature type="compositionally biased region" description="Basic and acidic residues" evidence="14">
    <location>
        <begin position="2996"/>
        <end position="3011"/>
    </location>
</feature>
<dbReference type="InterPro" id="IPR029063">
    <property type="entry name" value="SAM-dependent_MTases_sf"/>
</dbReference>
<sequence length="5612" mass="615923">MNNIADNQWDEEANALLQSHHPRAINQWLVQLLYVQLDQLGVFALPLNLRDFPAIAGRLGLDHQFRAWWQESMAQLLEAGFIAQQGDALVCRPPLAEQPEAIWQAWDDYRDSYRHDHARMAQINLVDTCLRHLPQILTGQVQATEVLFPNASMENVEGIYKNNPVSDFFNRVLTKTVGDYVNGVLQCDHDAQLHLVEIGAGTGGTTAMLLPALMKYRRNIQEYLYTDLSQAFLMHARSHYGPDCPFLGYALWNIEQPLATQPIPPGAFDVAIATNVLHATRDIRATLRHCKAALRRGGMVVINELSDKSVFTHLTFGLLKGWWLHQDTALRIAGSPAIAPETWQEILEEEGFLAVAFPAQSAHALGQTIIVALSDGVIRQQVQPALQPLTAETPPYAPVDAKQHAISRVAERSAVAAEIPKAHITAAQIDDHVHDAVVSALAQAINLPIAQIDAEIAFSEYGIDSILSVNFVNKINDVLGIRLNPAALYDYRSATALSSHIVRTAGAEVLSTLASDTPFSGTTTTSGRGDEMSSREEYAAPGVQSAIPVGQEQTGVAADECDDVMQKYITTSVIKGLVNTVNVPSEQIDAQMAFSDLGIDSILSVNFLNQVNQSLGINLNPALLYDYTTVETLSAYIARTCVDQIRIPQPPSSSQPYAQPQSQPQWQRRPEPTPQPSVASPSAVWPEVINDPVTPEKRQTEPAAIAVIGMAGQFPGAEDIQHFWANLVANQSGIDELPRHYLDQARYFVDTDKVDTDKADAVPSGKTYCKWGGIVKDRDCFDAKFFRITEQDALSMSPHQRLVLQESWKALEDAGYNPKALAGTNTGVFIGAEPSHYHQGSFVGSSEAIIASRVSYFLDTKGPALVVNTGCSSSAVAVHLACESLRRGETDLALAGGVFAALDAGALTSLSSIGMLSHRAECPIFEQTADGMLLSEGIGIVVLKRLEQAIAEGDPIYGVIRASGINQDGASNGITAPSGTAQQQLLAQVYHQYHINPEEISYIEAHATGGKLGDTIEVNALARTFKALTDKQHYCALGSVKSHIGHTSAASGVIGLIKILLSMRHRQLPGLRHYQQINPLFELQDSAFYIQNATSAWQHPGDKPRLAALNSFGHSGTNAHVVIEEYLAHREPVAEPVSAGWIIPLSAKTTQSLHAQMQALCAYLEEVVRQHTDRPNSGQRDDALSFIPSSSFIQSMAYTLQVGREAMPERFLLIATDYRDCLQQLQACCRQTVSTNHCFGHVPIAGRRQPALAAGAYQHRGLHQLSRSELEAIGQAWLQGKPVDWQSFYLQPPMRMHLPGYVFAKDVFRALSPAFGASMAEKSTGDGDLIEEGSYPIGRVGLFTEHHPWSQPFNHHHRILRNHQAFGQSLLPGLAYIDLLFQFFHRQGVDYRQLEMRNLTIHYPFTIGDDYGVDAHISCQKSAQGYWHLKVEGREVSDAHQQSGLKLYMSAEMHPVPVSVFNETLDVDGLKKTAISQVTLQDAYAEFGGEDIRHCGPMVGDGVIYHLPSANLIDIAVPDESLFGAEHYLFHPVLIDGSAIGSGDLFLEQNKEQDIFLPLYYESFRASEPLSGHCITRVSRDSLKQTRQLSYLTMEFFTPGGEKIGELKNFTCKRVRDPAAINASRTHAAAQVAEPAVMPVNHMMPVSPVVPMKHDTLPAVSEAPSLSSEGNDSALERAEHTLQKILADTLAKSIEEIETDIGYYELGLDSAGLLQMVQSLEQSLKVKLNPTLLFEYATVGELAGYLLQQYPASFRSLVGSVPEVATAAARDDAHQLTEGLLSDTGITAGVNQAGTERINVKQAAFHSSPIIQQASESEDIAVIGMAGRYPGAKQMAEFWDNLKAGKDCVTEIPGSRWQKSVLNGMTSPSGRPIPQWGGFIEDVDCFDSQFFRVSPREAQWLDPQERLFLETCWSAIEDAGYTPETLVAEQGVNKRRDVGVFVGVMHKDYALIAAEIVNRGQVVPLSMNYAPIANRVSYFCGFHGPSFAVDTVCSSSLTALHLALESLHRGESKVALAGGVNLSLHPYKYLTYGLADMYSTDGRCRTFGDGGNGFVSGEGVGAVLLKPLSQAIKDRDNIYAVIKGSAINHVGQVSGITVPSPVAQADLMLRCYEKTGIDPRTISYIEAHGTGTSLGDPIEIQGLVKAFRQHTTDKQFCAIGSVKSNIGHAESAAGISGLSKVILQLHHKTLVPSLLHSERINPYLELDNSPFYIQRETQHWEQPSVGEEGDKINVPRRAGISSFGATGSNAHLIVEEFLPQISRGAVNTQQHNTPLIVPLSAKSADRLQVMARNLAQFLAVHPDIDSIHPADLAFTLQVGRRALEERVVFVVPDLRELQQKLVAFAEDDALPERCWRGYGAGGSGKESGRDTGFMSADDSTALLQRWVEQRAFHKIARFWTEGFHVDWYQLYPIAAPCRISLPGYPFARERHWIQAPEDLGRIAHDASSAETSSPTASTAASAHQEEREELMLFTESWQKMPHPAASRQHPGFKTLICFLSEPESQRLLQSRMNELAPQTAIVFVSRRPLEEGVSGFHLQPKDTEQENTERYQHCFAQLKSAGIAPQHSAMLYLWPLEERRQIQDFAALHDLLSSMVATNMAPTRLLLAGASHHSLERAYLESWIGIERSLTSVLPNTQCAVAVSVAVGDGTVGGASLLTEQPVFTRQYVSMLYQELTGQNFASVCYEGAERYVLTVQPSPVALARPAVAEAGIKQGGTYLITGGFGGLGLIFARYLAQRYSARLILTGRSPMNAERKAIADELTRLGGQVQYIQADVCDVGAMRFNLLQARQSLGSILGVIHTAGLEASEPVFEKSRQAFNAILRPKVEGTQLLDELLMQDPLDFVCYFSSSAAFLGDFGSCDYAMGNRFQMGYGKHRMALVQQGQLRGKTLIINWPFWKEGKMGIRDRESTEFYLRSSGQRALESEEGVQVFEQLLRQSEGQHLVIAGKPSRVARFLGTDEPPVARRTEPHPVSDQGDVGSKKRTGNHAAPHNPAQHDRQAVGMRSRSDLARPSGDAADIRTAVSHVLKTQISQLLGTPVDRIGVNSSFADFGFDSITLASFSRALSQHFEVEITPAVLFGHSSVKRLTEYFCREHAQALEAMFSDGLVLDDLVLDDLVLDDMVLGDMASRQAPPAIASSHLAVGREDAAPSSGLEPGRVTTTAENHQPVPAATYTAACDVMDEPIAVIGMSGRFPQADNIDAFWDALIQGKRCIGEMSEPRWDWQSVTGNTPSGSSDDRHTHDTLPQWGAFMTDIMQFDAAFFDIAPKEAMDMDPRQRIFLQEAWHAFEDAGYMGQRIRGMSCGVYVGAEESDYGAVVGAQGSINGNQNATLAARISYALDLKGPNMALTAACASGLVAVHQACLALRQGDCEMALAGGINLLMTPWVYQSMNRTGMLSPDGNASVFDQRANGLVPGEAVAVVLLKPLSKAKADGDRIYGCIKASGVNYDGKTNGITAPNPVRQAELLKNVYDRYRIDPGNIQYVLSHSTGSQLGDPIEVQALTDAFADRCSDSHRCVLGSIKPLIGHTFAASGVVSLIAMLKAMTHQTMPATHGLATCNRYIKLERTPFTIQQQNQPWLRQGNQPRLGAISATGISGTNAHAVIEEYIADDPQSLTGAEAHPSEGDRFRSLGIAAHPSIIPISAKTTAALQAYVRAFVQFLQRHPATRLDQLAYSLQTGRDAMAKRVAFVVSDMTELREKLALFMTGDVFPGDTSPGTYYHGEQRRDDASGWARENEWDDGNTSAQLIQIQGWIAAGQWQELANAWVNGVNVDWFDLYPESLSPQQIPPKRIGLPVYPFQGKRYWAHLPPAEVTAQPRIPSQPRVMDEQTSVIPGAAAVNKNGSSRLEILTRQVRALLIQTMYFDESEIENPQLFTELGLNSINAVGFIEAVNRTFASGLTINAIFDYPSIDALSLYLDNGMQSSPPNLQGNAFPAASVIVQDTSDEHVGSQRPHSGMAWLKHYPECIPLSQQLRKRGHIQDEREPDASRFWIHPLTGSTGLYLKIAENLADEYAIWGIQSRGFLTRFQPLESIESMARYYIEILQASNATGPYALAGYSMGGIIAYEMTRQLQLAGFRVSSLILLEPPFPQPGNHSRSSPFCYRDALLMSANFFLHYSMSEALASGQLAFETIAYTEQALMCVDVDNQATWLAEGCLKKGVAQPLSVVKDKIENMAQILKCNREAMAAYAVKALPNAHDIDLHYMTITSSSDDRPQHQDKLSALAENNRHVLGEELTHDESHCQRWLQYLPGAQVFRTRARDHFHLLSERESVEMISARCREIYRGRPAGSTPPEGRGKRGDTPRRAGQDSIAIIGMSGQFPGAKNPNDFWHLLEQGQSAFTTLPDSRGWSVSPENEGEYAGYGGFLSDIEYFDPLFFQISPREASMLDPCERLFLQESWKAIEDAGMIPETLSGKRWGVFCGSGGDYTLRFAQGEHFAPNITLSQVPGRVSYSLNLKGPCLSVEAGCASSLLAVAQACDHLVLGQCEVAIAGGALIYSTPNMLLSASRLGLLSPADRGCAFSAHASGMMPGESVGVVILKPLQQALADGDRIHGVIEAWGSNHNGKTNGIMAPSASAQEALLSDIYRRFDIRPDSITLVEAHAAGMPAADVAEVASLTNVFRKNDRKGQSASQPGCALGSVENNIGHAFHSSGMNHLFKVLLALRHQAIPATPNTEDRASLLPLENSPFYINSQTVPWKVESGQVRRAAISSLGATGINVHLVVAEPHKNGGGREGSPENISPGASTERGGQQPVCIVLSGKSESALQQRCRDLQDFVQAQHGLDLQQLSANLLLRRSHFSYRCACVVSDAKALHDFLDRMIAGTALTQEDNGYRGKVSPGRQPLAGNEALSAVAYVRQAVHAPADNDNLLALARLYVTGVDFFTPDFNAEIRMDAAYSAAEKFPLSLPGYPFDKRLCWAGAIQEAPDGKLRREETDRRTKQQAQSQHVQSQQAQSQQIAQQLVGMLAELAGLSVTEIDLNAPVSSYGIDSLLGLRLLNRINSAFGAEFDAYLLTKASLRSIAGEIAQAVALRPHNTAYDSPRSESYPPASAPTGATFDDKPANCPAFIQSVSLALPPAAALSADDMALGRAELSRLLQQGIGVWKDAAGLHFECYRKAQCAGEIRERVNRPECLWSSLAAGVRYYPVSHIQAFILHESEVKKRATFTIGQGFWVDMPVDLSLLNQALNDMARHHAILRTGAEWMGQHWAQVVHDDVRLECREICWPYLSERETFEQAFAGFQQSVNATLFHADRMPMFELYLAHNGADLGAVYLVTHHFHADGFTLFLFLQELYHRYEARCNGTDFYCPKPPAEYAHFALSQFGEHQEIATRYWLSELHDKRTSFTLRDKQIALSESPDKQHGKPEKAGAYSLDITDEMLNRLQSSNQRQNTTLTQLVTCALATLIYRITGENMPIQMAYNLRDRYEFELVYGDFSSSVPLVLTLAPDFSLRQVWRIYEDALLQVQKYKHFDFVALHQQLAPEGQDAHDHTLLGSLAVDSNDRDTFVEVTAFAQRLLPMSLEEREPVAPLLMGLLKTHGKLSLPFVYDRRYFSPDLIQMLADHLLVLLEMMVEQPELKVDEIPVPEKLVERLSPEDASTLTVLYPQ</sequence>
<keyword evidence="6" id="KW-0596">Phosphopantetheine</keyword>
<name>C6C2W7_MUSP7</name>
<reference evidence="18" key="1">
    <citation type="submission" date="2009-06" db="EMBL/GenBank/DDBJ databases">
        <title>Complete sequence of Dickeya dadantii Ech703.</title>
        <authorList>
            <consortium name="US DOE Joint Genome Institute"/>
            <person name="Lucas S."/>
            <person name="Copeland A."/>
            <person name="Lapidus A."/>
            <person name="Glavina del Rio T."/>
            <person name="Dalin E."/>
            <person name="Tice H."/>
            <person name="Bruce D."/>
            <person name="Goodwin L."/>
            <person name="Pitluck S."/>
            <person name="Chertkov O."/>
            <person name="Brettin T."/>
            <person name="Detter J.C."/>
            <person name="Han C."/>
            <person name="Larimer F."/>
            <person name="Land M."/>
            <person name="Hauser L."/>
            <person name="Kyrpides N."/>
            <person name="Mikhailova N."/>
            <person name="Balakrishnan V."/>
            <person name="Glasner J."/>
            <person name="Perna N.T."/>
        </authorList>
    </citation>
    <scope>NUCLEOTIDE SEQUENCE [LARGE SCALE GENOMIC DNA]</scope>
    <source>
        <strain evidence="18">Ech703</strain>
    </source>
</reference>
<dbReference type="InterPro" id="IPR020615">
    <property type="entry name" value="Thiolase_acyl_enz_int_AS"/>
</dbReference>
<dbReference type="SUPFAM" id="SSF53901">
    <property type="entry name" value="Thiolase-like"/>
    <property type="match status" value="4"/>
</dbReference>
<feature type="region of interest" description="Disordered" evidence="14">
    <location>
        <begin position="2444"/>
        <end position="2465"/>
    </location>
</feature>
<comment type="function">
    <text evidence="12">Involved in production of the polyketide antibiotic thailandamide.</text>
</comment>
<dbReference type="GO" id="GO:0006633">
    <property type="term" value="P:fatty acid biosynthetic process"/>
    <property type="evidence" value="ECO:0007669"/>
    <property type="project" value="UniProtKB-UniPathway"/>
</dbReference>
<evidence type="ECO:0000256" key="1">
    <source>
        <dbReference type="ARBA" id="ARBA00001957"/>
    </source>
</evidence>
<keyword evidence="8" id="KW-0597">Phosphoprotein</keyword>
<dbReference type="InterPro" id="IPR013968">
    <property type="entry name" value="PKS_KR"/>
</dbReference>
<dbReference type="SUPFAM" id="SSF52777">
    <property type="entry name" value="CoA-dependent acyltransferases"/>
    <property type="match status" value="2"/>
</dbReference>
<dbReference type="Pfam" id="PF22621">
    <property type="entry name" value="CurL-like_PKS_C"/>
    <property type="match status" value="2"/>
</dbReference>
<evidence type="ECO:0000259" key="17">
    <source>
        <dbReference type="PROSITE" id="PS52019"/>
    </source>
</evidence>
<comment type="pathway">
    <text evidence="3">Antibiotic biosynthesis.</text>
</comment>
<dbReference type="Pfam" id="PF21089">
    <property type="entry name" value="PKS_DH_N"/>
    <property type="match status" value="1"/>
</dbReference>
<dbReference type="SMART" id="SM00823">
    <property type="entry name" value="PKS_PP"/>
    <property type="match status" value="6"/>
</dbReference>
<dbReference type="Pfam" id="PF00550">
    <property type="entry name" value="PP-binding"/>
    <property type="match status" value="6"/>
</dbReference>
<evidence type="ECO:0000256" key="13">
    <source>
        <dbReference type="PROSITE-ProRule" id="PRU01363"/>
    </source>
</evidence>
<dbReference type="InterPro" id="IPR020841">
    <property type="entry name" value="PKS_Beta-ketoAc_synthase_dom"/>
</dbReference>
<feature type="domain" description="Ketosynthase family 3 (KS3)" evidence="16">
    <location>
        <begin position="1817"/>
        <end position="2256"/>
    </location>
</feature>
<comment type="similarity">
    <text evidence="5">Belongs to the short-chain dehydrogenases/reductases (SDR) family.</text>
</comment>
<dbReference type="Pfam" id="PF14765">
    <property type="entry name" value="PS-DH"/>
    <property type="match status" value="1"/>
</dbReference>
<evidence type="ECO:0000256" key="14">
    <source>
        <dbReference type="SAM" id="MobiDB-lite"/>
    </source>
</evidence>
<dbReference type="InterPro" id="IPR020806">
    <property type="entry name" value="PKS_PP-bd"/>
</dbReference>
<comment type="cofactor">
    <cofactor evidence="1">
        <name>pantetheine 4'-phosphate</name>
        <dbReference type="ChEBI" id="CHEBI:47942"/>
    </cofactor>
</comment>
<dbReference type="Gene3D" id="3.40.47.10">
    <property type="match status" value="4"/>
</dbReference>
<feature type="region of interest" description="N-terminal hotdog fold" evidence="13">
    <location>
        <begin position="1327"/>
        <end position="1452"/>
    </location>
</feature>
<dbReference type="Gene3D" id="3.40.50.150">
    <property type="entry name" value="Vaccinia Virus protein VP39"/>
    <property type="match status" value="1"/>
</dbReference>
<dbReference type="InterPro" id="IPR049900">
    <property type="entry name" value="PKS_mFAS_DH"/>
</dbReference>
<dbReference type="Gene3D" id="3.40.50.1820">
    <property type="entry name" value="alpha/beta hydrolase"/>
    <property type="match status" value="1"/>
</dbReference>
<feature type="domain" description="PKS/mFAS DH" evidence="17">
    <location>
        <begin position="1327"/>
        <end position="1621"/>
    </location>
</feature>
<dbReference type="Pfam" id="PF00668">
    <property type="entry name" value="Condensation"/>
    <property type="match status" value="1"/>
</dbReference>
<evidence type="ECO:0000313" key="19">
    <source>
        <dbReference type="Proteomes" id="UP000002734"/>
    </source>
</evidence>
<dbReference type="Proteomes" id="UP000002734">
    <property type="component" value="Chromosome"/>
</dbReference>
<dbReference type="Pfam" id="PF08659">
    <property type="entry name" value="KR"/>
    <property type="match status" value="1"/>
</dbReference>
<dbReference type="InterPro" id="IPR036736">
    <property type="entry name" value="ACP-like_sf"/>
</dbReference>
<dbReference type="Gene3D" id="1.10.1200.10">
    <property type="entry name" value="ACP-like"/>
    <property type="match status" value="6"/>
</dbReference>
<dbReference type="InterPro" id="IPR016039">
    <property type="entry name" value="Thiolase-like"/>
</dbReference>
<dbReference type="CDD" id="cd00833">
    <property type="entry name" value="PKS"/>
    <property type="match status" value="4"/>
</dbReference>
<feature type="region of interest" description="Disordered" evidence="14">
    <location>
        <begin position="4732"/>
        <end position="4755"/>
    </location>
</feature>
<feature type="region of interest" description="Disordered" evidence="14">
    <location>
        <begin position="4288"/>
        <end position="4311"/>
    </location>
</feature>
<evidence type="ECO:0000259" key="15">
    <source>
        <dbReference type="PROSITE" id="PS50075"/>
    </source>
</evidence>
<feature type="domain" description="Carrier" evidence="15">
    <location>
        <begin position="3848"/>
        <end position="3925"/>
    </location>
</feature>
<dbReference type="Pfam" id="PF02801">
    <property type="entry name" value="Ketoacyl-synt_C"/>
    <property type="match status" value="4"/>
</dbReference>
<dbReference type="Pfam" id="PF22336">
    <property type="entry name" value="RhiE-like_linker"/>
    <property type="match status" value="2"/>
</dbReference>
<feature type="domain" description="Ketosynthase family 3 (KS3)" evidence="16">
    <location>
        <begin position="702"/>
        <end position="1125"/>
    </location>
</feature>
<dbReference type="PANTHER" id="PTHR43775:SF37">
    <property type="entry name" value="SI:DKEY-61P9.11"/>
    <property type="match status" value="1"/>
</dbReference>
<dbReference type="InterPro" id="IPR018201">
    <property type="entry name" value="Ketoacyl_synth_AS"/>
</dbReference>
<feature type="active site" description="Proton donor; for dehydratase activity" evidence="13">
    <location>
        <position position="1536"/>
    </location>
</feature>
<dbReference type="CDD" id="cd02440">
    <property type="entry name" value="AdoMet_MTases"/>
    <property type="match status" value="1"/>
</dbReference>
<dbReference type="GO" id="GO:0005886">
    <property type="term" value="C:plasma membrane"/>
    <property type="evidence" value="ECO:0007669"/>
    <property type="project" value="TreeGrafter"/>
</dbReference>
<organism evidence="18 19">
    <name type="scientific">Musicola paradisiaca (strain Ech703)</name>
    <name type="common">Dickeya paradisiaca</name>
    <name type="synonym">Dickeya dadantii</name>
    <dbReference type="NCBI Taxonomy" id="579405"/>
    <lineage>
        <taxon>Bacteria</taxon>
        <taxon>Pseudomonadati</taxon>
        <taxon>Pseudomonadota</taxon>
        <taxon>Gammaproteobacteria</taxon>
        <taxon>Enterobacterales</taxon>
        <taxon>Pectobacteriaceae</taxon>
        <taxon>Musicola</taxon>
    </lineage>
</organism>
<dbReference type="SMART" id="SM00822">
    <property type="entry name" value="PKS_KR"/>
    <property type="match status" value="1"/>
</dbReference>
<dbReference type="SUPFAM" id="SSF47336">
    <property type="entry name" value="ACP-like"/>
    <property type="match status" value="6"/>
</dbReference>
<dbReference type="InterPro" id="IPR001031">
    <property type="entry name" value="Thioesterase"/>
</dbReference>
<dbReference type="PROSITE" id="PS00098">
    <property type="entry name" value="THIOLASE_1"/>
    <property type="match status" value="1"/>
</dbReference>
<dbReference type="Gene3D" id="1.10.1240.100">
    <property type="match status" value="4"/>
</dbReference>
<evidence type="ECO:0000259" key="16">
    <source>
        <dbReference type="PROSITE" id="PS52004"/>
    </source>
</evidence>
<dbReference type="Gene3D" id="3.30.559.30">
    <property type="entry name" value="Nonribosomal peptide synthetase, condensation domain"/>
    <property type="match status" value="1"/>
</dbReference>
<dbReference type="InterPro" id="IPR057326">
    <property type="entry name" value="KR_dom"/>
</dbReference>
<evidence type="ECO:0000313" key="18">
    <source>
        <dbReference type="EMBL" id="ACS85232.1"/>
    </source>
</evidence>
<dbReference type="InterPro" id="IPR001242">
    <property type="entry name" value="Condensation_dom"/>
</dbReference>
<dbReference type="UniPathway" id="UPA00094"/>
<feature type="compositionally biased region" description="Basic and acidic residues" evidence="14">
    <location>
        <begin position="2964"/>
        <end position="2973"/>
    </location>
</feature>
<evidence type="ECO:0000256" key="7">
    <source>
        <dbReference type="ARBA" id="ARBA00022490"/>
    </source>
</evidence>
<keyword evidence="10" id="KW-0677">Repeat</keyword>
<dbReference type="GO" id="GO:0071770">
    <property type="term" value="P:DIM/DIP cell wall layer assembly"/>
    <property type="evidence" value="ECO:0007669"/>
    <property type="project" value="TreeGrafter"/>
</dbReference>
<dbReference type="Pfam" id="PF08242">
    <property type="entry name" value="Methyltransf_12"/>
    <property type="match status" value="1"/>
</dbReference>
<dbReference type="InterPro" id="IPR013217">
    <property type="entry name" value="Methyltransf_12"/>
</dbReference>
<dbReference type="PROSITE" id="PS52004">
    <property type="entry name" value="KS3_2"/>
    <property type="match status" value="4"/>
</dbReference>
<dbReference type="InterPro" id="IPR014031">
    <property type="entry name" value="Ketoacyl_synth_C"/>
</dbReference>
<feature type="domain" description="Carrier" evidence="15">
    <location>
        <begin position="428"/>
        <end position="505"/>
    </location>
</feature>
<feature type="compositionally biased region" description="Low complexity" evidence="14">
    <location>
        <begin position="4947"/>
        <end position="4958"/>
    </location>
</feature>
<evidence type="ECO:0000256" key="6">
    <source>
        <dbReference type="ARBA" id="ARBA00022450"/>
    </source>
</evidence>
<dbReference type="KEGG" id="dda:Dd703_1430"/>
<dbReference type="InterPro" id="IPR049551">
    <property type="entry name" value="PKS_DH_C"/>
</dbReference>
<dbReference type="Gene3D" id="3.10.129.110">
    <property type="entry name" value="Polyketide synthase dehydratase"/>
    <property type="match status" value="1"/>
</dbReference>
<feature type="region of interest" description="Disordered" evidence="14">
    <location>
        <begin position="2961"/>
        <end position="3017"/>
    </location>
</feature>
<evidence type="ECO:0000256" key="5">
    <source>
        <dbReference type="ARBA" id="ARBA00006484"/>
    </source>
</evidence>
<evidence type="ECO:0000256" key="11">
    <source>
        <dbReference type="ARBA" id="ARBA00023268"/>
    </source>
</evidence>
<dbReference type="eggNOG" id="COG3321">
    <property type="taxonomic scope" value="Bacteria"/>
</dbReference>
<dbReference type="SMART" id="SM00825">
    <property type="entry name" value="PKS_KS"/>
    <property type="match status" value="4"/>
</dbReference>
<dbReference type="SUPFAM" id="SSF51735">
    <property type="entry name" value="NAD(P)-binding Rossmann-fold domains"/>
    <property type="match status" value="1"/>
</dbReference>
<dbReference type="PROSITE" id="PS00012">
    <property type="entry name" value="PHOSPHOPANTETHEINE"/>
    <property type="match status" value="1"/>
</dbReference>
<dbReference type="EMBL" id="CP001654">
    <property type="protein sequence ID" value="ACS85232.1"/>
    <property type="molecule type" value="Genomic_DNA"/>
</dbReference>
<dbReference type="InterPro" id="IPR050091">
    <property type="entry name" value="PKS_NRPS_Biosynth_Enz"/>
</dbReference>
<dbReference type="SMART" id="SM01294">
    <property type="entry name" value="PKS_PP_betabranch"/>
    <property type="match status" value="5"/>
</dbReference>
<dbReference type="GO" id="GO:0005737">
    <property type="term" value="C:cytoplasm"/>
    <property type="evidence" value="ECO:0007669"/>
    <property type="project" value="UniProtKB-SubCell"/>
</dbReference>
<keyword evidence="9" id="KW-0808">Transferase</keyword>
<evidence type="ECO:0000256" key="9">
    <source>
        <dbReference type="ARBA" id="ARBA00022679"/>
    </source>
</evidence>
<evidence type="ECO:0000256" key="12">
    <source>
        <dbReference type="ARBA" id="ARBA00054155"/>
    </source>
</evidence>
<dbReference type="InterPro" id="IPR014030">
    <property type="entry name" value="Ketoacyl_synth_N"/>
</dbReference>
<evidence type="ECO:0000256" key="8">
    <source>
        <dbReference type="ARBA" id="ARBA00022553"/>
    </source>
</evidence>
<feature type="compositionally biased region" description="Low complexity" evidence="14">
    <location>
        <begin position="654"/>
        <end position="667"/>
    </location>
</feature>
<dbReference type="Gene3D" id="3.40.50.720">
    <property type="entry name" value="NAD(P)-binding Rossmann-like Domain"/>
    <property type="match status" value="1"/>
</dbReference>
<dbReference type="GO" id="GO:0004315">
    <property type="term" value="F:3-oxoacyl-[acyl-carrier-protein] synthase activity"/>
    <property type="evidence" value="ECO:0007669"/>
    <property type="project" value="InterPro"/>
</dbReference>
<dbReference type="PROSITE" id="PS50075">
    <property type="entry name" value="CARRIER"/>
    <property type="match status" value="6"/>
</dbReference>
<feature type="region of interest" description="C-terminal hotdog fold" evidence="13">
    <location>
        <begin position="1475"/>
        <end position="1621"/>
    </location>
</feature>
<dbReference type="PROSITE" id="PS52019">
    <property type="entry name" value="PKS_MFAS_DH"/>
    <property type="match status" value="1"/>
</dbReference>
<feature type="compositionally biased region" description="Basic and acidic residues" evidence="14">
    <location>
        <begin position="4934"/>
        <end position="4945"/>
    </location>
</feature>